<proteinExistence type="predicted"/>
<gene>
    <name evidence="1" type="ORF">SAMN05444921_12376</name>
</gene>
<evidence type="ECO:0000313" key="1">
    <source>
        <dbReference type="EMBL" id="SDN28321.1"/>
    </source>
</evidence>
<sequence>MTARVSAGVVLEPAAQDFARRSAKSEAILFCVYFAIREPGPRGWR</sequence>
<dbReference type="Proteomes" id="UP000199063">
    <property type="component" value="Unassembled WGS sequence"/>
</dbReference>
<organism evidence="1 2">
    <name type="scientific">Streptomyces wuyuanensis</name>
    <dbReference type="NCBI Taxonomy" id="1196353"/>
    <lineage>
        <taxon>Bacteria</taxon>
        <taxon>Bacillati</taxon>
        <taxon>Actinomycetota</taxon>
        <taxon>Actinomycetes</taxon>
        <taxon>Kitasatosporales</taxon>
        <taxon>Streptomycetaceae</taxon>
        <taxon>Streptomyces</taxon>
    </lineage>
</organism>
<name>A0A1H0A4Z6_9ACTN</name>
<dbReference type="EMBL" id="FNHI01000023">
    <property type="protein sequence ID" value="SDN28321.1"/>
    <property type="molecule type" value="Genomic_DNA"/>
</dbReference>
<protein>
    <submittedName>
        <fullName evidence="1">Uncharacterized protein</fullName>
    </submittedName>
</protein>
<reference evidence="2" key="1">
    <citation type="submission" date="2016-10" db="EMBL/GenBank/DDBJ databases">
        <authorList>
            <person name="Varghese N."/>
            <person name="Submissions S."/>
        </authorList>
    </citation>
    <scope>NUCLEOTIDE SEQUENCE [LARGE SCALE GENOMIC DNA]</scope>
    <source>
        <strain evidence="2">CGMCC 4.7042</strain>
    </source>
</reference>
<accession>A0A1H0A4Z6</accession>
<keyword evidence="2" id="KW-1185">Reference proteome</keyword>
<evidence type="ECO:0000313" key="2">
    <source>
        <dbReference type="Proteomes" id="UP000199063"/>
    </source>
</evidence>
<dbReference type="AlphaFoldDB" id="A0A1H0A4Z6"/>